<dbReference type="AlphaFoldDB" id="A0A0D3I843"/>
<keyword evidence="2" id="KW-0472">Membrane</keyword>
<reference evidence="4" key="1">
    <citation type="journal article" date="2013" name="Nature">
        <title>Pan genome of the phytoplankton Emiliania underpins its global distribution.</title>
        <authorList>
            <person name="Read B.A."/>
            <person name="Kegel J."/>
            <person name="Klute M.J."/>
            <person name="Kuo A."/>
            <person name="Lefebvre S.C."/>
            <person name="Maumus F."/>
            <person name="Mayer C."/>
            <person name="Miller J."/>
            <person name="Monier A."/>
            <person name="Salamov A."/>
            <person name="Young J."/>
            <person name="Aguilar M."/>
            <person name="Claverie J.M."/>
            <person name="Frickenhaus S."/>
            <person name="Gonzalez K."/>
            <person name="Herman E.K."/>
            <person name="Lin Y.C."/>
            <person name="Napier J."/>
            <person name="Ogata H."/>
            <person name="Sarno A.F."/>
            <person name="Shmutz J."/>
            <person name="Schroeder D."/>
            <person name="de Vargas C."/>
            <person name="Verret F."/>
            <person name="von Dassow P."/>
            <person name="Valentin K."/>
            <person name="Van de Peer Y."/>
            <person name="Wheeler G."/>
            <person name="Dacks J.B."/>
            <person name="Delwiche C.F."/>
            <person name="Dyhrman S.T."/>
            <person name="Glockner G."/>
            <person name="John U."/>
            <person name="Richards T."/>
            <person name="Worden A.Z."/>
            <person name="Zhang X."/>
            <person name="Grigoriev I.V."/>
            <person name="Allen A.E."/>
            <person name="Bidle K."/>
            <person name="Borodovsky M."/>
            <person name="Bowler C."/>
            <person name="Brownlee C."/>
            <person name="Cock J.M."/>
            <person name="Elias M."/>
            <person name="Gladyshev V.N."/>
            <person name="Groth M."/>
            <person name="Guda C."/>
            <person name="Hadaegh A."/>
            <person name="Iglesias-Rodriguez M.D."/>
            <person name="Jenkins J."/>
            <person name="Jones B.M."/>
            <person name="Lawson T."/>
            <person name="Leese F."/>
            <person name="Lindquist E."/>
            <person name="Lobanov A."/>
            <person name="Lomsadze A."/>
            <person name="Malik S.B."/>
            <person name="Marsh M.E."/>
            <person name="Mackinder L."/>
            <person name="Mock T."/>
            <person name="Mueller-Roeber B."/>
            <person name="Pagarete A."/>
            <person name="Parker M."/>
            <person name="Probert I."/>
            <person name="Quesneville H."/>
            <person name="Raines C."/>
            <person name="Rensing S.A."/>
            <person name="Riano-Pachon D.M."/>
            <person name="Richier S."/>
            <person name="Rokitta S."/>
            <person name="Shiraiwa Y."/>
            <person name="Soanes D.M."/>
            <person name="van der Giezen M."/>
            <person name="Wahlund T.M."/>
            <person name="Williams B."/>
            <person name="Wilson W."/>
            <person name="Wolfe G."/>
            <person name="Wurch L.L."/>
        </authorList>
    </citation>
    <scope>NUCLEOTIDE SEQUENCE</scope>
</reference>
<dbReference type="PaxDb" id="2903-EOD07428"/>
<sequence>MMGPVLWHRGQHDSVLVLVIVVGIVRTFWLIYLGVTRVSGSLLQEAERLVVDVGVPAPVCRPARAAAAAAAPAAAAAAAPAAAPAAAMAPAAATVPAAVVARPAEGTAPASGLAGPVDASAAAVAGGEKAVAAAATSEATVDARAASAASGAADEDGTGDDGERSPVASGGGLRQRVRASGSRCGEASGVAGSSAIGSGAGGAKG</sequence>
<proteinExistence type="predicted"/>
<organism evidence="3 4">
    <name type="scientific">Emiliania huxleyi (strain CCMP1516)</name>
    <dbReference type="NCBI Taxonomy" id="280463"/>
    <lineage>
        <taxon>Eukaryota</taxon>
        <taxon>Haptista</taxon>
        <taxon>Haptophyta</taxon>
        <taxon>Prymnesiophyceae</taxon>
        <taxon>Isochrysidales</taxon>
        <taxon>Noelaerhabdaceae</taxon>
        <taxon>Emiliania</taxon>
    </lineage>
</organism>
<evidence type="ECO:0000256" key="1">
    <source>
        <dbReference type="SAM" id="MobiDB-lite"/>
    </source>
</evidence>
<dbReference type="HOGENOM" id="CLU_1339686_0_0_1"/>
<keyword evidence="2" id="KW-0812">Transmembrane</keyword>
<feature type="transmembrane region" description="Helical" evidence="2">
    <location>
        <begin position="15"/>
        <end position="35"/>
    </location>
</feature>
<keyword evidence="4" id="KW-1185">Reference proteome</keyword>
<evidence type="ECO:0000313" key="4">
    <source>
        <dbReference type="Proteomes" id="UP000013827"/>
    </source>
</evidence>
<dbReference type="Proteomes" id="UP000013827">
    <property type="component" value="Unassembled WGS sequence"/>
</dbReference>
<feature type="compositionally biased region" description="Low complexity" evidence="1">
    <location>
        <begin position="185"/>
        <end position="197"/>
    </location>
</feature>
<evidence type="ECO:0000313" key="3">
    <source>
        <dbReference type="EnsemblProtists" id="EOD07428"/>
    </source>
</evidence>
<reference evidence="3" key="2">
    <citation type="submission" date="2024-10" db="UniProtKB">
        <authorList>
            <consortium name="EnsemblProtists"/>
        </authorList>
    </citation>
    <scope>IDENTIFICATION</scope>
</reference>
<evidence type="ECO:0000256" key="2">
    <source>
        <dbReference type="SAM" id="Phobius"/>
    </source>
</evidence>
<dbReference type="EnsemblProtists" id="EOD07428">
    <property type="protein sequence ID" value="EOD07428"/>
    <property type="gene ID" value="EMIHUDRAFT_359210"/>
</dbReference>
<dbReference type="KEGG" id="ehx:EMIHUDRAFT_359210"/>
<accession>A0A0D3I843</accession>
<feature type="region of interest" description="Disordered" evidence="1">
    <location>
        <begin position="146"/>
        <end position="205"/>
    </location>
</feature>
<dbReference type="GeneID" id="17253724"/>
<keyword evidence="2" id="KW-1133">Transmembrane helix</keyword>
<dbReference type="RefSeq" id="XP_005759857.1">
    <property type="nucleotide sequence ID" value="XM_005759800.1"/>
</dbReference>
<protein>
    <submittedName>
        <fullName evidence="3">Uncharacterized protein</fullName>
    </submittedName>
</protein>
<name>A0A0D3I843_EMIH1</name>